<gene>
    <name evidence="2" type="ORF">I553_8549</name>
</gene>
<dbReference type="EMBL" id="JAOB01000029">
    <property type="protein sequence ID" value="EUA56501.1"/>
    <property type="molecule type" value="Genomic_DNA"/>
</dbReference>
<feature type="region of interest" description="Disordered" evidence="1">
    <location>
        <begin position="1"/>
        <end position="61"/>
    </location>
</feature>
<reference evidence="2" key="1">
    <citation type="submission" date="2014-01" db="EMBL/GenBank/DDBJ databases">
        <authorList>
            <person name="Brown-Elliot B."/>
            <person name="Wallace R."/>
            <person name="Lenaerts A."/>
            <person name="Ordway D."/>
            <person name="DeGroote M.A."/>
            <person name="Parker T."/>
            <person name="Sizemore C."/>
            <person name="Tallon L.J."/>
            <person name="Sadzewicz L.K."/>
            <person name="Sengamalay N."/>
            <person name="Fraser C.M."/>
            <person name="Hine E."/>
            <person name="Shefchek K.A."/>
            <person name="Das S.P."/>
            <person name="Tettelin H."/>
        </authorList>
    </citation>
    <scope>NUCLEOTIDE SEQUENCE [LARGE SCALE GENOMIC DNA]</scope>
    <source>
        <strain evidence="2">4042</strain>
    </source>
</reference>
<dbReference type="AlphaFoldDB" id="X8CKY4"/>
<sequence>MTTRRLGRQWSPPTGQPRVDDLGIQGVPRGQRLRVGSGSRNTFRPTRRPISGRSRRPRSPG</sequence>
<proteinExistence type="predicted"/>
<evidence type="ECO:0000256" key="1">
    <source>
        <dbReference type="SAM" id="MobiDB-lite"/>
    </source>
</evidence>
<comment type="caution">
    <text evidence="2">The sequence shown here is derived from an EMBL/GenBank/DDBJ whole genome shotgun (WGS) entry which is preliminary data.</text>
</comment>
<organism evidence="2">
    <name type="scientific">Mycobacterium xenopi 4042</name>
    <dbReference type="NCBI Taxonomy" id="1299334"/>
    <lineage>
        <taxon>Bacteria</taxon>
        <taxon>Bacillati</taxon>
        <taxon>Actinomycetota</taxon>
        <taxon>Actinomycetes</taxon>
        <taxon>Mycobacteriales</taxon>
        <taxon>Mycobacteriaceae</taxon>
        <taxon>Mycobacterium</taxon>
    </lineage>
</organism>
<evidence type="ECO:0000313" key="2">
    <source>
        <dbReference type="EMBL" id="EUA56501.1"/>
    </source>
</evidence>
<name>X8CKY4_MYCXE</name>
<protein>
    <submittedName>
        <fullName evidence="2">Uncharacterized protein</fullName>
    </submittedName>
</protein>
<accession>X8CKY4</accession>
<dbReference type="PATRIC" id="fig|1299334.3.peg.2648"/>